<name>A0ABD0VM11_DENTH</name>
<protein>
    <recommendedName>
        <fullName evidence="1">Peroxisomal membrane protein PEX14</fullName>
    </recommendedName>
    <alternativeName>
        <fullName evidence="1">Peroxin-14</fullName>
    </alternativeName>
</protein>
<feature type="compositionally biased region" description="Pro residues" evidence="2">
    <location>
        <begin position="219"/>
        <end position="228"/>
    </location>
</feature>
<accession>A0ABD0VM11</accession>
<keyword evidence="1" id="KW-0576">Peroxisome</keyword>
<dbReference type="EMBL" id="JANQDX010000005">
    <property type="protein sequence ID" value="KAL0923801.1"/>
    <property type="molecule type" value="Genomic_DNA"/>
</dbReference>
<comment type="subcellular location">
    <subcellularLocation>
        <location evidence="1">Peroxisome membrane</location>
    </subcellularLocation>
</comment>
<reference evidence="4 5" key="1">
    <citation type="journal article" date="2024" name="Plant Biotechnol. J.">
        <title>Dendrobium thyrsiflorum genome and its molecular insights into genes involved in important horticultural traits.</title>
        <authorList>
            <person name="Chen B."/>
            <person name="Wang J.Y."/>
            <person name="Zheng P.J."/>
            <person name="Li K.L."/>
            <person name="Liang Y.M."/>
            <person name="Chen X.F."/>
            <person name="Zhang C."/>
            <person name="Zhao X."/>
            <person name="He X."/>
            <person name="Zhang G.Q."/>
            <person name="Liu Z.J."/>
            <person name="Xu Q."/>
        </authorList>
    </citation>
    <scope>NUCLEOTIDE SEQUENCE [LARGE SCALE GENOMIC DNA]</scope>
    <source>
        <strain evidence="4">GZMU011</strain>
    </source>
</reference>
<evidence type="ECO:0000256" key="2">
    <source>
        <dbReference type="SAM" id="MobiDB-lite"/>
    </source>
</evidence>
<keyword evidence="5" id="KW-1185">Reference proteome</keyword>
<evidence type="ECO:0000259" key="3">
    <source>
        <dbReference type="Pfam" id="PF17733"/>
    </source>
</evidence>
<keyword evidence="1" id="KW-0813">Transport</keyword>
<evidence type="ECO:0000256" key="1">
    <source>
        <dbReference type="RuleBase" id="RU367032"/>
    </source>
</evidence>
<evidence type="ECO:0000313" key="5">
    <source>
        <dbReference type="Proteomes" id="UP001552299"/>
    </source>
</evidence>
<sequence length="366" mass="40913">MSLLLDPSPTILNVWGGSPGSHTGCHAQVYFPFSFFFFISVRLWPPDLFSLLPGPLGGGSLNQSSEPGRLWLIRIQAPFSSEGLRLQARMEGEWMMDPIKIPWFRRPGPSWSLVYLVRGGSRPNLTEGSLSAAMGCFVQGYLVDLGDAIWRRITWFRGPRVITVYPAVPFGNKTAALQSLASASVEPTAAPHPKSYMEIMAMVERGEKPPNIREINDMPPNPNQPPSKPLVAPRTKRETAMISSRENGQIQDVSSDPWWRNKSVEITELEPGDEEPLRKFPYSIGASEKPSSQRVWIPPQPPSVALPEAAAAIRHPKSLLPIQKQHSDNNDKIEEERADGIEDLHIEMLIDLKLLEEDIENFKLLI</sequence>
<dbReference type="Pfam" id="PF17733">
    <property type="entry name" value="KPWE_dom"/>
    <property type="match status" value="1"/>
</dbReference>
<keyword evidence="1" id="KW-0653">Protein transport</keyword>
<dbReference type="InterPro" id="IPR040554">
    <property type="entry name" value="KPWE_PEX14_dom"/>
</dbReference>
<comment type="function">
    <text evidence="1">Component of the PEX13-PEX14 docking complex, a translocon channel that specifically mediates the import of peroxisomal cargo proteins bound to PEX5 receptor. The PEX13-PEX14 docking complex forms a large import pore which can be opened to a diameter of about 9 nm. Mechanistically, PEX5 receptor along with cargo proteins associates with the PEX14 subunit of the PEX13-PEX14 docking complex in the cytosol, leading to the insertion of the receptor into the organelle membrane with the concomitant translocation of the cargo into the peroxisome matrix.</text>
</comment>
<dbReference type="GO" id="GO:0005778">
    <property type="term" value="C:peroxisomal membrane"/>
    <property type="evidence" value="ECO:0007669"/>
    <property type="project" value="UniProtKB-SubCell"/>
</dbReference>
<dbReference type="PANTHER" id="PTHR23058">
    <property type="entry name" value="PEROXISOMAL MEMBRANE PROTEIN PEX14"/>
    <property type="match status" value="1"/>
</dbReference>
<feature type="region of interest" description="Disordered" evidence="2">
    <location>
        <begin position="210"/>
        <end position="233"/>
    </location>
</feature>
<dbReference type="InterPro" id="IPR025655">
    <property type="entry name" value="PEX14"/>
</dbReference>
<organism evidence="4 5">
    <name type="scientific">Dendrobium thyrsiflorum</name>
    <name type="common">Pinecone-like raceme dendrobium</name>
    <name type="synonym">Orchid</name>
    <dbReference type="NCBI Taxonomy" id="117978"/>
    <lineage>
        <taxon>Eukaryota</taxon>
        <taxon>Viridiplantae</taxon>
        <taxon>Streptophyta</taxon>
        <taxon>Embryophyta</taxon>
        <taxon>Tracheophyta</taxon>
        <taxon>Spermatophyta</taxon>
        <taxon>Magnoliopsida</taxon>
        <taxon>Liliopsida</taxon>
        <taxon>Asparagales</taxon>
        <taxon>Orchidaceae</taxon>
        <taxon>Epidendroideae</taxon>
        <taxon>Malaxideae</taxon>
        <taxon>Dendrobiinae</taxon>
        <taxon>Dendrobium</taxon>
    </lineage>
</organism>
<feature type="domain" description="Peroxisomal membrane protein PEX14-like KPWE" evidence="3">
    <location>
        <begin position="191"/>
        <end position="236"/>
    </location>
</feature>
<dbReference type="Proteomes" id="UP001552299">
    <property type="component" value="Unassembled WGS sequence"/>
</dbReference>
<comment type="similarity">
    <text evidence="1">Belongs to the peroxin-14 family.</text>
</comment>
<proteinExistence type="inferred from homology"/>
<dbReference type="PANTHER" id="PTHR23058:SF0">
    <property type="entry name" value="PEROXISOMAL MEMBRANE PROTEIN PEX14"/>
    <property type="match status" value="1"/>
</dbReference>
<dbReference type="GO" id="GO:0016560">
    <property type="term" value="P:protein import into peroxisome matrix, docking"/>
    <property type="evidence" value="ECO:0007669"/>
    <property type="project" value="UniProtKB-UniRule"/>
</dbReference>
<dbReference type="AlphaFoldDB" id="A0ABD0VM11"/>
<evidence type="ECO:0000313" key="4">
    <source>
        <dbReference type="EMBL" id="KAL0923801.1"/>
    </source>
</evidence>
<keyword evidence="1" id="KW-0472">Membrane</keyword>
<comment type="caution">
    <text evidence="4">The sequence shown here is derived from an EMBL/GenBank/DDBJ whole genome shotgun (WGS) entry which is preliminary data.</text>
</comment>
<gene>
    <name evidence="4" type="ORF">M5K25_004576</name>
</gene>